<dbReference type="InterPro" id="IPR006938">
    <property type="entry name" value="DUF624"/>
</dbReference>
<dbReference type="RefSeq" id="WP_313793378.1">
    <property type="nucleotide sequence ID" value="NZ_CP102453.1"/>
</dbReference>
<evidence type="ECO:0000313" key="3">
    <source>
        <dbReference type="Proteomes" id="UP001315967"/>
    </source>
</evidence>
<keyword evidence="1" id="KW-0472">Membrane</keyword>
<dbReference type="EMBL" id="CP102453">
    <property type="protein sequence ID" value="UUX33875.1"/>
    <property type="molecule type" value="Genomic_DNA"/>
</dbReference>
<organism evidence="2 3">
    <name type="scientific">Fundicoccus culcitae</name>
    <dbReference type="NCBI Taxonomy" id="2969821"/>
    <lineage>
        <taxon>Bacteria</taxon>
        <taxon>Bacillati</taxon>
        <taxon>Bacillota</taxon>
        <taxon>Bacilli</taxon>
        <taxon>Lactobacillales</taxon>
        <taxon>Aerococcaceae</taxon>
        <taxon>Fundicoccus</taxon>
    </lineage>
</organism>
<gene>
    <name evidence="2" type="ORF">NRE15_13475</name>
</gene>
<name>A0ABY5P5W8_9LACT</name>
<feature type="transmembrane region" description="Helical" evidence="1">
    <location>
        <begin position="97"/>
        <end position="120"/>
    </location>
</feature>
<keyword evidence="1" id="KW-1133">Transmembrane helix</keyword>
<dbReference type="Proteomes" id="UP001315967">
    <property type="component" value="Chromosome"/>
</dbReference>
<accession>A0ABY5P5W8</accession>
<feature type="transmembrane region" description="Helical" evidence="1">
    <location>
        <begin position="20"/>
        <end position="43"/>
    </location>
</feature>
<reference evidence="2 3" key="1">
    <citation type="submission" date="2022-08" db="EMBL/GenBank/DDBJ databases">
        <title>Aerococcaceae sp. nov isolated from spoiled eye mask.</title>
        <authorList>
            <person name="Zhou G."/>
            <person name="Xie X.-B."/>
            <person name="Shi Q.-S."/>
            <person name="Wang Y.-S."/>
            <person name="Wen X."/>
            <person name="Peng H."/>
            <person name="Yang X.-J."/>
            <person name="Tao H.-B."/>
            <person name="Huang X.-M."/>
        </authorList>
    </citation>
    <scope>NUCLEOTIDE SEQUENCE [LARGE SCALE GENOMIC DNA]</scope>
    <source>
        <strain evidence="3">DM20194951</strain>
    </source>
</reference>
<proteinExistence type="predicted"/>
<evidence type="ECO:0000313" key="2">
    <source>
        <dbReference type="EMBL" id="UUX33875.1"/>
    </source>
</evidence>
<feature type="transmembrane region" description="Helical" evidence="1">
    <location>
        <begin position="161"/>
        <end position="182"/>
    </location>
</feature>
<keyword evidence="1" id="KW-0812">Transmembrane</keyword>
<sequence>MFSQDSKFYQFSLTLYRLIILNVLVIVASLPIFTIGAAMSALVKVIYYKDASVARSFWAYYKSAVVKTIPILLFHVVSILFVLTINQLNIGQSMVMYYLIWLFILFLYTYNVNCYVAYLFYPEISLFQVFQLAFYFNVWTFYKTFWIPILMYLLIMYTYQYLGLVIILVSISFPIGLHITMIRKNIESFAEE</sequence>
<feature type="transmembrane region" description="Helical" evidence="1">
    <location>
        <begin position="64"/>
        <end position="85"/>
    </location>
</feature>
<keyword evidence="3" id="KW-1185">Reference proteome</keyword>
<evidence type="ECO:0000256" key="1">
    <source>
        <dbReference type="SAM" id="Phobius"/>
    </source>
</evidence>
<feature type="transmembrane region" description="Helical" evidence="1">
    <location>
        <begin position="132"/>
        <end position="155"/>
    </location>
</feature>
<dbReference type="Pfam" id="PF04854">
    <property type="entry name" value="DUF624"/>
    <property type="match status" value="1"/>
</dbReference>
<protein>
    <submittedName>
        <fullName evidence="2">DUF624 domain-containing protein</fullName>
    </submittedName>
</protein>